<dbReference type="Proteomes" id="UP000649768">
    <property type="component" value="Unassembled WGS sequence"/>
</dbReference>
<accession>A0ABR9BQ38</accession>
<evidence type="ECO:0000313" key="1">
    <source>
        <dbReference type="EMBL" id="MBD8513591.1"/>
    </source>
</evidence>
<sequence length="74" mass="8269">MTTSPKVIIAYGINLAKYSFSIHGDDHQGKVLTHKTITRSKLLETFAAWLGRIAKKATDICGQCVSWRTSCDRQ</sequence>
<proteinExistence type="predicted"/>
<comment type="caution">
    <text evidence="1">The sequence shown here is derived from an EMBL/GenBank/DDBJ whole genome shotgun (WGS) entry which is preliminary data.</text>
</comment>
<reference evidence="1 2" key="1">
    <citation type="submission" date="2020-09" db="EMBL/GenBank/DDBJ databases">
        <title>Photobacterium sp. CAU 1568 isolated from sand of Sido Beach.</title>
        <authorList>
            <person name="Kim W."/>
        </authorList>
    </citation>
    <scope>NUCLEOTIDE SEQUENCE [LARGE SCALE GENOMIC DNA]</scope>
    <source>
        <strain evidence="1 2">CAU 1568</strain>
    </source>
</reference>
<protein>
    <recommendedName>
        <fullName evidence="3">Transposase</fullName>
    </recommendedName>
</protein>
<keyword evidence="2" id="KW-1185">Reference proteome</keyword>
<dbReference type="EMBL" id="JACYTP010000007">
    <property type="protein sequence ID" value="MBD8513591.1"/>
    <property type="molecule type" value="Genomic_DNA"/>
</dbReference>
<name>A0ABR9BQ38_9GAMM</name>
<dbReference type="RefSeq" id="WP_192016268.1">
    <property type="nucleotide sequence ID" value="NZ_JACYTP010000007.1"/>
</dbReference>
<gene>
    <name evidence="1" type="ORF">IFO68_13000</name>
</gene>
<evidence type="ECO:0008006" key="3">
    <source>
        <dbReference type="Google" id="ProtNLM"/>
    </source>
</evidence>
<organism evidence="1 2">
    <name type="scientific">Photobacterium arenosum</name>
    <dbReference type="NCBI Taxonomy" id="2774143"/>
    <lineage>
        <taxon>Bacteria</taxon>
        <taxon>Pseudomonadati</taxon>
        <taxon>Pseudomonadota</taxon>
        <taxon>Gammaproteobacteria</taxon>
        <taxon>Vibrionales</taxon>
        <taxon>Vibrionaceae</taxon>
        <taxon>Photobacterium</taxon>
    </lineage>
</organism>
<evidence type="ECO:0000313" key="2">
    <source>
        <dbReference type="Proteomes" id="UP000649768"/>
    </source>
</evidence>